<dbReference type="Proteomes" id="UP001595632">
    <property type="component" value="Unassembled WGS sequence"/>
</dbReference>
<feature type="transmembrane region" description="Helical" evidence="1">
    <location>
        <begin position="83"/>
        <end position="104"/>
    </location>
</feature>
<keyword evidence="1" id="KW-0472">Membrane</keyword>
<dbReference type="RefSeq" id="WP_275634648.1">
    <property type="nucleotide sequence ID" value="NZ_JARGYD010000010.1"/>
</dbReference>
<comment type="caution">
    <text evidence="2">The sequence shown here is derived from an EMBL/GenBank/DDBJ whole genome shotgun (WGS) entry which is preliminary data.</text>
</comment>
<accession>A0ABV7GUG2</accession>
<dbReference type="EMBL" id="JBHRTB010000010">
    <property type="protein sequence ID" value="MFC3145278.1"/>
    <property type="molecule type" value="Genomic_DNA"/>
</dbReference>
<protein>
    <recommendedName>
        <fullName evidence="4">DUF805 domain-containing protein</fullName>
    </recommendedName>
</protein>
<keyword evidence="1" id="KW-1133">Transmembrane helix</keyword>
<evidence type="ECO:0000313" key="2">
    <source>
        <dbReference type="EMBL" id="MFC3145278.1"/>
    </source>
</evidence>
<feature type="transmembrane region" description="Helical" evidence="1">
    <location>
        <begin position="116"/>
        <end position="135"/>
    </location>
</feature>
<evidence type="ECO:0000256" key="1">
    <source>
        <dbReference type="SAM" id="Phobius"/>
    </source>
</evidence>
<name>A0ABV7GUG2_9RHOB</name>
<organism evidence="2 3">
    <name type="scientific">Psychromarinibacter halotolerans</name>
    <dbReference type="NCBI Taxonomy" id="1775175"/>
    <lineage>
        <taxon>Bacteria</taxon>
        <taxon>Pseudomonadati</taxon>
        <taxon>Pseudomonadota</taxon>
        <taxon>Alphaproteobacteria</taxon>
        <taxon>Rhodobacterales</taxon>
        <taxon>Paracoccaceae</taxon>
        <taxon>Psychromarinibacter</taxon>
    </lineage>
</organism>
<sequence length="224" mass="25122">MSGFWSAAEAPTFLPFATLARFVPQDREVSPQARIADLRCALDEWRLSGPSAISLRLRQRLLSSRHARRRLIRHALLNRNMKFWQPLSTAFFYLGAGNTILARIAGTCTQGDADRLYGVVLSIAFYGIAHLGLWLSSSPRTVILFSLPVLPILIWQLWFSFRLSFEILAQGRSACSVLEGAAPPYPNSGSELFFAMSWPLMSLGVLLGIFFVLRARYTRAQSLK</sequence>
<feature type="transmembrane region" description="Helical" evidence="1">
    <location>
        <begin position="192"/>
        <end position="213"/>
    </location>
</feature>
<feature type="transmembrane region" description="Helical" evidence="1">
    <location>
        <begin position="142"/>
        <end position="161"/>
    </location>
</feature>
<proteinExistence type="predicted"/>
<evidence type="ECO:0000313" key="3">
    <source>
        <dbReference type="Proteomes" id="UP001595632"/>
    </source>
</evidence>
<reference evidence="3" key="1">
    <citation type="journal article" date="2019" name="Int. J. Syst. Evol. Microbiol.">
        <title>The Global Catalogue of Microorganisms (GCM) 10K type strain sequencing project: providing services to taxonomists for standard genome sequencing and annotation.</title>
        <authorList>
            <consortium name="The Broad Institute Genomics Platform"/>
            <consortium name="The Broad Institute Genome Sequencing Center for Infectious Disease"/>
            <person name="Wu L."/>
            <person name="Ma J."/>
        </authorList>
    </citation>
    <scope>NUCLEOTIDE SEQUENCE [LARGE SCALE GENOMIC DNA]</scope>
    <source>
        <strain evidence="3">KCTC 52366</strain>
    </source>
</reference>
<evidence type="ECO:0008006" key="4">
    <source>
        <dbReference type="Google" id="ProtNLM"/>
    </source>
</evidence>
<gene>
    <name evidence="2" type="ORF">ACFOGP_21340</name>
</gene>
<keyword evidence="3" id="KW-1185">Reference proteome</keyword>
<keyword evidence="1" id="KW-0812">Transmembrane</keyword>